<keyword evidence="2" id="KW-1185">Reference proteome</keyword>
<dbReference type="Proteomes" id="UP000274920">
    <property type="component" value="Unassembled WGS sequence"/>
</dbReference>
<evidence type="ECO:0000313" key="2">
    <source>
        <dbReference type="Proteomes" id="UP000274920"/>
    </source>
</evidence>
<evidence type="ECO:0000313" key="1">
    <source>
        <dbReference type="EMBL" id="RRK33912.1"/>
    </source>
</evidence>
<dbReference type="AlphaFoldDB" id="A0A3R8R7S0"/>
<protein>
    <submittedName>
        <fullName evidence="1">Uncharacterized protein</fullName>
    </submittedName>
</protein>
<gene>
    <name evidence="1" type="ORF">EBB54_23050</name>
</gene>
<accession>A0A3R8R7S0</accession>
<name>A0A3R8R7S0_9FIRM</name>
<reference evidence="1" key="1">
    <citation type="submission" date="2018-10" db="EMBL/GenBank/DDBJ databases">
        <title>Schaedlerella arabinophila gen. nov. sp. nov., isolated from the mouse intestinal tract and comparative analysis with the genome of the closely related altered Schaedler flora strain ASF502.</title>
        <authorList>
            <person name="Miyake S."/>
            <person name="Soh M."/>
            <person name="Seedorf H."/>
        </authorList>
    </citation>
    <scope>NUCLEOTIDE SEQUENCE [LARGE SCALE GENOMIC DNA]</scope>
    <source>
        <strain evidence="1">DSM 106076</strain>
    </source>
</reference>
<dbReference type="EMBL" id="RHJS01000002">
    <property type="protein sequence ID" value="RRK33912.1"/>
    <property type="molecule type" value="Genomic_DNA"/>
</dbReference>
<comment type="caution">
    <text evidence="1">The sequence shown here is derived from an EMBL/GenBank/DDBJ whole genome shotgun (WGS) entry which is preliminary data.</text>
</comment>
<sequence length="98" mass="11321">MSTGGCSRLSSGLKEVLDRNYLSIPGFSTVYSKIVIITDRDEAETELNFIQQMKDALNEYSVICDNELENDRWIKCKMPTEIKEEVEFAFLLFIIPFE</sequence>
<organism evidence="1 2">
    <name type="scientific">Schaedlerella arabinosiphila</name>
    <dbReference type="NCBI Taxonomy" id="2044587"/>
    <lineage>
        <taxon>Bacteria</taxon>
        <taxon>Bacillati</taxon>
        <taxon>Bacillota</taxon>
        <taxon>Clostridia</taxon>
        <taxon>Lachnospirales</taxon>
        <taxon>Lachnospiraceae</taxon>
        <taxon>Schaedlerella</taxon>
    </lineage>
</organism>
<proteinExistence type="predicted"/>